<proteinExistence type="predicted"/>
<evidence type="ECO:0000256" key="2">
    <source>
        <dbReference type="ARBA" id="ARBA00023015"/>
    </source>
</evidence>
<accession>A0AAD5GM67</accession>
<dbReference type="PRINTS" id="PR00404">
    <property type="entry name" value="MADSDOMAIN"/>
</dbReference>
<evidence type="ECO:0000256" key="3">
    <source>
        <dbReference type="ARBA" id="ARBA00023125"/>
    </source>
</evidence>
<evidence type="ECO:0000313" key="8">
    <source>
        <dbReference type="Proteomes" id="UP001206925"/>
    </source>
</evidence>
<gene>
    <name evidence="7" type="ORF">M8C21_034001</name>
</gene>
<dbReference type="Proteomes" id="UP001206925">
    <property type="component" value="Unassembled WGS sequence"/>
</dbReference>
<comment type="caution">
    <text evidence="7">The sequence shown here is derived from an EMBL/GenBank/DDBJ whole genome shotgun (WGS) entry which is preliminary data.</text>
</comment>
<evidence type="ECO:0000259" key="6">
    <source>
        <dbReference type="PROSITE" id="PS50066"/>
    </source>
</evidence>
<dbReference type="EMBL" id="JAMZMK010006585">
    <property type="protein sequence ID" value="KAI7748167.1"/>
    <property type="molecule type" value="Genomic_DNA"/>
</dbReference>
<name>A0AAD5GM67_AMBAR</name>
<feature type="domain" description="MADS-box" evidence="6">
    <location>
        <begin position="19"/>
        <end position="52"/>
    </location>
</feature>
<evidence type="ECO:0000313" key="7">
    <source>
        <dbReference type="EMBL" id="KAI7748167.1"/>
    </source>
</evidence>
<evidence type="ECO:0000256" key="5">
    <source>
        <dbReference type="ARBA" id="ARBA00023242"/>
    </source>
</evidence>
<dbReference type="Gene3D" id="3.40.1810.10">
    <property type="entry name" value="Transcription factor, MADS-box"/>
    <property type="match status" value="1"/>
</dbReference>
<keyword evidence="8" id="KW-1185">Reference proteome</keyword>
<comment type="subcellular location">
    <subcellularLocation>
        <location evidence="1">Nucleus</location>
    </subcellularLocation>
</comment>
<keyword evidence="5" id="KW-0539">Nucleus</keyword>
<dbReference type="InterPro" id="IPR036879">
    <property type="entry name" value="TF_MADSbox_sf"/>
</dbReference>
<reference evidence="7" key="1">
    <citation type="submission" date="2022-06" db="EMBL/GenBank/DDBJ databases">
        <title>Uncovering the hologenomic basis of an extraordinary plant invasion.</title>
        <authorList>
            <person name="Bieker V.C."/>
            <person name="Martin M.D."/>
            <person name="Gilbert T."/>
            <person name="Hodgins K."/>
            <person name="Battlay P."/>
            <person name="Petersen B."/>
            <person name="Wilson J."/>
        </authorList>
    </citation>
    <scope>NUCLEOTIDE SEQUENCE</scope>
    <source>
        <strain evidence="7">AA19_3_7</strain>
        <tissue evidence="7">Leaf</tissue>
    </source>
</reference>
<dbReference type="GO" id="GO:0003677">
    <property type="term" value="F:DNA binding"/>
    <property type="evidence" value="ECO:0007669"/>
    <property type="project" value="UniProtKB-KW"/>
</dbReference>
<protein>
    <recommendedName>
        <fullName evidence="6">MADS-box domain-containing protein</fullName>
    </recommendedName>
</protein>
<dbReference type="InterPro" id="IPR002100">
    <property type="entry name" value="TF_MADSbox"/>
</dbReference>
<evidence type="ECO:0000256" key="4">
    <source>
        <dbReference type="ARBA" id="ARBA00023163"/>
    </source>
</evidence>
<dbReference type="GO" id="GO:0046983">
    <property type="term" value="F:protein dimerization activity"/>
    <property type="evidence" value="ECO:0007669"/>
    <property type="project" value="InterPro"/>
</dbReference>
<keyword evidence="4" id="KW-0804">Transcription</keyword>
<keyword evidence="3" id="KW-0238">DNA-binding</keyword>
<dbReference type="SUPFAM" id="SSF55455">
    <property type="entry name" value="SRF-like"/>
    <property type="match status" value="1"/>
</dbReference>
<dbReference type="PROSITE" id="PS50066">
    <property type="entry name" value="MADS_BOX_2"/>
    <property type="match status" value="1"/>
</dbReference>
<organism evidence="7 8">
    <name type="scientific">Ambrosia artemisiifolia</name>
    <name type="common">Common ragweed</name>
    <dbReference type="NCBI Taxonomy" id="4212"/>
    <lineage>
        <taxon>Eukaryota</taxon>
        <taxon>Viridiplantae</taxon>
        <taxon>Streptophyta</taxon>
        <taxon>Embryophyta</taxon>
        <taxon>Tracheophyta</taxon>
        <taxon>Spermatophyta</taxon>
        <taxon>Magnoliopsida</taxon>
        <taxon>eudicotyledons</taxon>
        <taxon>Gunneridae</taxon>
        <taxon>Pentapetalae</taxon>
        <taxon>asterids</taxon>
        <taxon>campanulids</taxon>
        <taxon>Asterales</taxon>
        <taxon>Asteraceae</taxon>
        <taxon>Asteroideae</taxon>
        <taxon>Heliantheae alliance</taxon>
        <taxon>Heliantheae</taxon>
        <taxon>Ambrosia</taxon>
    </lineage>
</organism>
<dbReference type="Pfam" id="PF00319">
    <property type="entry name" value="SRF-TF"/>
    <property type="match status" value="1"/>
</dbReference>
<dbReference type="AlphaFoldDB" id="A0AAD5GM67"/>
<keyword evidence="2" id="KW-0805">Transcription regulation</keyword>
<evidence type="ECO:0000256" key="1">
    <source>
        <dbReference type="ARBA" id="ARBA00004123"/>
    </source>
</evidence>
<dbReference type="GO" id="GO:0005634">
    <property type="term" value="C:nucleus"/>
    <property type="evidence" value="ECO:0007669"/>
    <property type="project" value="UniProtKB-SubCell"/>
</dbReference>
<sequence length="102" mass="11689">MELKLDRLTGGIFQTLQRLLKKAYELYILCDVEVAFIVLSSRSRLYKYADNRLLFDCAKVVVLVLRYSTVLLLDRVVHALNLNLKAQTRANGGLSRHDYGKS</sequence>